<evidence type="ECO:0000313" key="2">
    <source>
        <dbReference type="Proteomes" id="UP000722750"/>
    </source>
</evidence>
<proteinExistence type="predicted"/>
<sequence length="44" mass="5354">MLIMEEAGMIDKNIKEKWKELLDEYDSWTYKQLDPAYLDSIRVM</sequence>
<dbReference type="AlphaFoldDB" id="A0A941W629"/>
<evidence type="ECO:0000313" key="1">
    <source>
        <dbReference type="EMBL" id="MBS1258700.1"/>
    </source>
</evidence>
<dbReference type="EMBL" id="JAANXD010000073">
    <property type="protein sequence ID" value="MBS1258700.1"/>
    <property type="molecule type" value="Genomic_DNA"/>
</dbReference>
<name>A0A941W629_9BACT</name>
<protein>
    <submittedName>
        <fullName evidence="1">Uncharacterized protein</fullName>
    </submittedName>
</protein>
<organism evidence="1 2">
    <name type="scientific">Candidatus Scalindua arabica</name>
    <dbReference type="NCBI Taxonomy" id="1127984"/>
    <lineage>
        <taxon>Bacteria</taxon>
        <taxon>Pseudomonadati</taxon>
        <taxon>Planctomycetota</taxon>
        <taxon>Candidatus Brocadiia</taxon>
        <taxon>Candidatus Brocadiales</taxon>
        <taxon>Candidatus Scalinduaceae</taxon>
        <taxon>Candidatus Scalindua</taxon>
    </lineage>
</organism>
<dbReference type="Proteomes" id="UP000722750">
    <property type="component" value="Unassembled WGS sequence"/>
</dbReference>
<gene>
    <name evidence="1" type="ORF">MAG551_01762</name>
</gene>
<accession>A0A941W629</accession>
<reference evidence="1" key="1">
    <citation type="journal article" date="2021" name="ISME J.">
        <title>Fine-scale metabolic discontinuity in a stratified prokaryote microbiome of a Red Sea deep halocline.</title>
        <authorList>
            <person name="Michoud G."/>
            <person name="Ngugi D.K."/>
            <person name="Barozzi A."/>
            <person name="Merlino G."/>
            <person name="Calleja M.L."/>
            <person name="Delgado-Huertas A."/>
            <person name="Moran X.A.G."/>
            <person name="Daffonchio D."/>
        </authorList>
    </citation>
    <scope>NUCLEOTIDE SEQUENCE</scope>
    <source>
        <strain evidence="1">SuakinDeep_MAG55_1</strain>
    </source>
</reference>
<comment type="caution">
    <text evidence="1">The sequence shown here is derived from an EMBL/GenBank/DDBJ whole genome shotgun (WGS) entry which is preliminary data.</text>
</comment>